<feature type="binding site" evidence="5">
    <location>
        <position position="89"/>
    </location>
    <ligand>
        <name>3-dehydroquinate</name>
        <dbReference type="ChEBI" id="CHEBI:32364"/>
    </ligand>
</feature>
<evidence type="ECO:0000256" key="5">
    <source>
        <dbReference type="HAMAP-Rule" id="MF_00214"/>
    </source>
</evidence>
<keyword evidence="3 5" id="KW-0456">Lyase</keyword>
<evidence type="ECO:0000313" key="7">
    <source>
        <dbReference type="EMBL" id="CEJ07089.1"/>
    </source>
</evidence>
<dbReference type="SUPFAM" id="SSF51569">
    <property type="entry name" value="Aldolase"/>
    <property type="match status" value="1"/>
</dbReference>
<protein>
    <recommendedName>
        <fullName evidence="5">3-dehydroquinate dehydratase</fullName>
        <shortName evidence="5">3-dehydroquinase</shortName>
        <ecNumber evidence="5">4.2.1.10</ecNumber>
    </recommendedName>
    <alternativeName>
        <fullName evidence="5">Type I DHQase</fullName>
    </alternativeName>
    <alternativeName>
        <fullName evidence="5">Type I dehydroquinase</fullName>
        <shortName evidence="5">DHQ1</shortName>
    </alternativeName>
</protein>
<evidence type="ECO:0000313" key="8">
    <source>
        <dbReference type="Proteomes" id="UP001071230"/>
    </source>
</evidence>
<dbReference type="GO" id="GO:0046279">
    <property type="term" value="P:3,4-dihydroxybenzoate biosynthetic process"/>
    <property type="evidence" value="ECO:0007669"/>
    <property type="project" value="TreeGrafter"/>
</dbReference>
<sequence>MKRIDKQPILKVRGKEFGGKGLPLICTPLVGENREGLERELEKVLPQGPDLVEWRLDFFKNIRDFDQVLQAARTVRLRVGELPLLFTIRSEKEGGHPIPLTSEERVGLYETVCQAGVADLLDFELGEGEENFRRVRETSRRYGVKLMGSFHDFAGTPAPERIMATFRQGERRGADLVKAAVMPQKAEDVLTLLQVTLEGRKSLSIPVITVSMGNYGSLTRMCGWVFGSSLTFAMGEKRSAPGQIPIDELKAVLKVMQKALGGI</sequence>
<feature type="binding site" evidence="5">
    <location>
        <position position="243"/>
    </location>
    <ligand>
        <name>3-dehydroquinate</name>
        <dbReference type="ChEBI" id="CHEBI:32364"/>
    </ligand>
</feature>
<dbReference type="Proteomes" id="UP000836597">
    <property type="component" value="Chromosome"/>
</dbReference>
<keyword evidence="5" id="KW-0028">Amino-acid biosynthesis</keyword>
<evidence type="ECO:0000313" key="6">
    <source>
        <dbReference type="EMBL" id="CAA7601602.1"/>
    </source>
</evidence>
<dbReference type="Gene3D" id="3.20.20.70">
    <property type="entry name" value="Aldolase class I"/>
    <property type="match status" value="1"/>
</dbReference>
<comment type="catalytic activity">
    <reaction evidence="1 5">
        <text>3-dehydroquinate = 3-dehydroshikimate + H2O</text>
        <dbReference type="Rhea" id="RHEA:21096"/>
        <dbReference type="ChEBI" id="CHEBI:15377"/>
        <dbReference type="ChEBI" id="CHEBI:16630"/>
        <dbReference type="ChEBI" id="CHEBI:32364"/>
        <dbReference type="EC" id="4.2.1.10"/>
    </reaction>
</comment>
<dbReference type="AlphaFoldDB" id="A0A8S0WG52"/>
<feature type="active site" description="Proton donor/acceptor" evidence="5">
    <location>
        <position position="151"/>
    </location>
</feature>
<comment type="similarity">
    <text evidence="5">Belongs to the type-I 3-dehydroquinase family.</text>
</comment>
<dbReference type="InterPro" id="IPR013785">
    <property type="entry name" value="Aldolase_TIM"/>
</dbReference>
<dbReference type="EMBL" id="CDGJ01000037">
    <property type="protein sequence ID" value="CEJ07089.1"/>
    <property type="molecule type" value="Genomic_DNA"/>
</dbReference>
<keyword evidence="2 5" id="KW-0057">Aromatic amino acid biosynthesis</keyword>
<evidence type="ECO:0000256" key="2">
    <source>
        <dbReference type="ARBA" id="ARBA00023141"/>
    </source>
</evidence>
<dbReference type="PANTHER" id="PTHR43699">
    <property type="entry name" value="3-DEHYDROQUINATE DEHYDRATASE"/>
    <property type="match status" value="1"/>
</dbReference>
<comment type="function">
    <text evidence="5">Involved in the third step of the chorismate pathway, which leads to the biosynthesis of aromatic amino acids. Catalyzes the cis-dehydration of 3-dehydroquinate (DHQ) and introduces the first double bond of the aromatic ring to yield 3-dehydroshikimate.</text>
</comment>
<dbReference type="NCBIfam" id="TIGR01093">
    <property type="entry name" value="aroD"/>
    <property type="match status" value="1"/>
</dbReference>
<feature type="binding site" evidence="5">
    <location>
        <position position="239"/>
    </location>
    <ligand>
        <name>3-dehydroquinate</name>
        <dbReference type="ChEBI" id="CHEBI:32364"/>
    </ligand>
</feature>
<evidence type="ECO:0000256" key="3">
    <source>
        <dbReference type="ARBA" id="ARBA00023239"/>
    </source>
</evidence>
<dbReference type="HAMAP" id="MF_00214">
    <property type="entry name" value="AroD"/>
    <property type="match status" value="1"/>
</dbReference>
<comment type="pathway">
    <text evidence="5">Metabolic intermediate biosynthesis; chorismate biosynthesis; chorismate from D-erythrose 4-phosphate and phosphoenolpyruvate: step 3/7.</text>
</comment>
<dbReference type="InterPro" id="IPR050146">
    <property type="entry name" value="Type-I_3-dehydroquinase"/>
</dbReference>
<comment type="caution">
    <text evidence="5">Lacks conserved residue(s) required for the propagation of feature annotation.</text>
</comment>
<dbReference type="PANTHER" id="PTHR43699:SF1">
    <property type="entry name" value="3-DEHYDROQUINATE DEHYDRATASE"/>
    <property type="match status" value="1"/>
</dbReference>
<evidence type="ECO:0000256" key="1">
    <source>
        <dbReference type="ARBA" id="ARBA00001864"/>
    </source>
</evidence>
<feature type="active site" description="Schiff-base intermediate with substrate" evidence="5">
    <location>
        <position position="178"/>
    </location>
</feature>
<feature type="binding site" evidence="5">
    <location>
        <position position="220"/>
    </location>
    <ligand>
        <name>3-dehydroquinate</name>
        <dbReference type="ChEBI" id="CHEBI:32364"/>
    </ligand>
</feature>
<dbReference type="FunFam" id="3.20.20.70:FF:000047">
    <property type="entry name" value="3-dehydroquinate dehydratase"/>
    <property type="match status" value="1"/>
</dbReference>
<dbReference type="KEGG" id="aacx:DEACI_2269"/>
<reference evidence="6" key="2">
    <citation type="submission" date="2020-01" db="EMBL/GenBank/DDBJ databases">
        <authorList>
            <person name="Hornung B."/>
        </authorList>
    </citation>
    <scope>NUCLEOTIDE SEQUENCE</scope>
    <source>
        <strain evidence="6">PacBioINE</strain>
    </source>
</reference>
<dbReference type="InterPro" id="IPR001381">
    <property type="entry name" value="DHquinase_I"/>
</dbReference>
<dbReference type="RefSeq" id="WP_240985107.1">
    <property type="nucleotide sequence ID" value="NZ_CDGJ01000037.1"/>
</dbReference>
<dbReference type="GO" id="GO:0008652">
    <property type="term" value="P:amino acid biosynthetic process"/>
    <property type="evidence" value="ECO:0007669"/>
    <property type="project" value="UniProtKB-KW"/>
</dbReference>
<feature type="binding site" evidence="5">
    <location>
        <begin position="53"/>
        <end position="55"/>
    </location>
    <ligand>
        <name>3-dehydroquinate</name>
        <dbReference type="ChEBI" id="CHEBI:32364"/>
    </ligand>
</feature>
<keyword evidence="8" id="KW-1185">Reference proteome</keyword>
<proteinExistence type="inferred from homology"/>
<dbReference type="EC" id="4.2.1.10" evidence="5"/>
<organism evidence="6">
    <name type="scientific">Acididesulfobacillus acetoxydans</name>
    <dbReference type="NCBI Taxonomy" id="1561005"/>
    <lineage>
        <taxon>Bacteria</taxon>
        <taxon>Bacillati</taxon>
        <taxon>Bacillota</taxon>
        <taxon>Clostridia</taxon>
        <taxon>Eubacteriales</taxon>
        <taxon>Peptococcaceae</taxon>
        <taxon>Acididesulfobacillus</taxon>
    </lineage>
</organism>
<dbReference type="GO" id="GO:0003855">
    <property type="term" value="F:3-dehydroquinate dehydratase activity"/>
    <property type="evidence" value="ECO:0007669"/>
    <property type="project" value="UniProtKB-UniRule"/>
</dbReference>
<accession>A0A8S0WG52</accession>
<dbReference type="Pfam" id="PF01487">
    <property type="entry name" value="DHquinase_I"/>
    <property type="match status" value="1"/>
</dbReference>
<keyword evidence="4 5" id="KW-0704">Schiff base</keyword>
<dbReference type="GO" id="GO:0009423">
    <property type="term" value="P:chorismate biosynthetic process"/>
    <property type="evidence" value="ECO:0007669"/>
    <property type="project" value="UniProtKB-UniRule"/>
</dbReference>
<dbReference type="EMBL" id="LR746496">
    <property type="protein sequence ID" value="CAA7601602.1"/>
    <property type="molecule type" value="Genomic_DNA"/>
</dbReference>
<dbReference type="GO" id="GO:0009073">
    <property type="term" value="P:aromatic amino acid family biosynthetic process"/>
    <property type="evidence" value="ECO:0007669"/>
    <property type="project" value="UniProtKB-KW"/>
</dbReference>
<dbReference type="CDD" id="cd00502">
    <property type="entry name" value="DHQase_I"/>
    <property type="match status" value="1"/>
</dbReference>
<comment type="subunit">
    <text evidence="5">Homodimer.</text>
</comment>
<dbReference type="Proteomes" id="UP001071230">
    <property type="component" value="Unassembled WGS sequence"/>
</dbReference>
<reference evidence="7" key="1">
    <citation type="submission" date="2014-11" db="EMBL/GenBank/DDBJ databases">
        <authorList>
            <person name="Hornung B.V."/>
        </authorList>
    </citation>
    <scope>NUCLEOTIDE SEQUENCE</scope>
    <source>
        <strain evidence="7">INE</strain>
    </source>
</reference>
<gene>
    <name evidence="5" type="primary">aroD</name>
    <name evidence="7" type="ORF">DEACI_1545</name>
    <name evidence="6" type="ORF">DEACI_2269</name>
</gene>
<evidence type="ECO:0000256" key="4">
    <source>
        <dbReference type="ARBA" id="ARBA00023270"/>
    </source>
</evidence>
<name>A0A8S0WG52_9FIRM</name>